<dbReference type="SUPFAM" id="SSF52047">
    <property type="entry name" value="RNI-like"/>
    <property type="match status" value="2"/>
</dbReference>
<dbReference type="SMART" id="SM00369">
    <property type="entry name" value="LRR_TYP"/>
    <property type="match status" value="12"/>
</dbReference>
<dbReference type="InterPro" id="IPR003591">
    <property type="entry name" value="Leu-rich_rpt_typical-subtyp"/>
</dbReference>
<evidence type="ECO:0000256" key="6">
    <source>
        <dbReference type="ARBA" id="ARBA00022729"/>
    </source>
</evidence>
<dbReference type="InterPro" id="IPR032675">
    <property type="entry name" value="LRR_dom_sf"/>
</dbReference>
<keyword evidence="8 12" id="KW-1133">Transmembrane helix</keyword>
<evidence type="ECO:0000256" key="10">
    <source>
        <dbReference type="ARBA" id="ARBA00023170"/>
    </source>
</evidence>
<keyword evidence="7" id="KW-0677">Repeat</keyword>
<evidence type="ECO:0000256" key="7">
    <source>
        <dbReference type="ARBA" id="ARBA00022737"/>
    </source>
</evidence>
<dbReference type="Pfam" id="PF23598">
    <property type="entry name" value="LRR_14"/>
    <property type="match status" value="1"/>
</dbReference>
<keyword evidence="6" id="KW-0732">Signal</keyword>
<dbReference type="InterPro" id="IPR013210">
    <property type="entry name" value="LRR_N_plant-typ"/>
</dbReference>
<dbReference type="EMBL" id="CM007654">
    <property type="protein sequence ID" value="ONI11713.1"/>
    <property type="molecule type" value="Genomic_DNA"/>
</dbReference>
<dbReference type="InterPro" id="IPR001611">
    <property type="entry name" value="Leu-rich_rpt"/>
</dbReference>
<organism evidence="15 16">
    <name type="scientific">Prunus persica</name>
    <name type="common">Peach</name>
    <name type="synonym">Amygdalus persica</name>
    <dbReference type="NCBI Taxonomy" id="3760"/>
    <lineage>
        <taxon>Eukaryota</taxon>
        <taxon>Viridiplantae</taxon>
        <taxon>Streptophyta</taxon>
        <taxon>Embryophyta</taxon>
        <taxon>Tracheophyta</taxon>
        <taxon>Spermatophyta</taxon>
        <taxon>Magnoliopsida</taxon>
        <taxon>eudicotyledons</taxon>
        <taxon>Gunneridae</taxon>
        <taxon>Pentapetalae</taxon>
        <taxon>rosids</taxon>
        <taxon>fabids</taxon>
        <taxon>Rosales</taxon>
        <taxon>Rosaceae</taxon>
        <taxon>Amygdaloideae</taxon>
        <taxon>Amygdaleae</taxon>
        <taxon>Prunus</taxon>
    </lineage>
</organism>
<evidence type="ECO:0000313" key="16">
    <source>
        <dbReference type="Proteomes" id="UP000006882"/>
    </source>
</evidence>
<name>A0A251PJF1_PRUPE</name>
<evidence type="ECO:0000313" key="15">
    <source>
        <dbReference type="EMBL" id="ONI11713.1"/>
    </source>
</evidence>
<keyword evidence="10" id="KW-0675">Receptor</keyword>
<evidence type="ECO:0000256" key="5">
    <source>
        <dbReference type="ARBA" id="ARBA00022692"/>
    </source>
</evidence>
<accession>A0A251PJF1</accession>
<sequence length="989" mass="110193">MASFANYLFSPAYHLNITHCFLILFLASSYPLTSKLSFGVALPSVKPCMDEERHALLAFKQDLTDPSGRLSSWVGQACCQWKGISCNNITGHVEKIDLQNTYTYTLSVFDGEWEEMEKSSLGGEINPSLLSLKLLTHLDLSRNDFEGIPIPTFFGQLKSLRYLNLSYASFGGEIPAHLGNLSNLNYLDLSEESDYSSLELPSNTLNELSNLSSLKYLNLEGADLSNTEVTLVNVLSKLPSLLELHLPACQIKSLPISLGNVNFTSLLILDMSNNDLRFPFPEWFFNLSSLRKLYLSGNSFSAPVPSEFESLKSLEALDLSFNDLSGQIPKLFGNFCNLKTLNLANNQFEGEIQELLGGLSSCPNSELESLDLSSNNLKSQLPSSVGMLHNLKYLNLYNNDMSGSIPESLGQLSELVHLDLSFNPWEGFLTEAHFINLTRLEYIALGRVDPHPTLPIPLIFKVSYNWVPPFMLHTINIGNCQVRPAFGAWLQSQTELVSVKLRATGISDSIPEDWFMKISSQVEYLDLSYNQIHGKLPSQMKFPNAVLLDLSHNQFDGPIPLWSADNVVRFKLETNSFSGPIPLNLDQRFPKLESLYLAENHLNGTIPTSICNMKNLLVLSLRNNKLSGEFPQAWSLLPHIMIVDVAYNNLSGNLPSSMGASGSLFMLKMNNNNFEGEIPFSLQTCTSLRNIDLGDNRFTGKIPPWIGSTAFLVSTLRLRSNFFVGHIPQQLCNLGYLHILDLAHNSFSGTIPKCLNNLTGLRIWDYSQYEIYLDYDQQTTIMKGRALQLNTSLASVKNIDLSSNSLEGEIPQEICSLVLLWNLNLSMNRLSGSIPIEIGNLLQLQTLDLSLNHLSGRIPQGLSSLTFLSNLNLSYNNLSGEIPLGNQLRALPYPSIYEGNLLLCGFPLSTNCSKDTSTPKDPNDNGDGNDKLWFCVSMALGFIVGFWGVCGTLIMKKSWRYAYFRWFDDIKDKAALAIAAKVATLQRKL</sequence>
<protein>
    <submittedName>
        <fullName evidence="15">Uncharacterized protein</fullName>
    </submittedName>
</protein>
<dbReference type="FunFam" id="3.80.10.10:FF:000383">
    <property type="entry name" value="Leucine-rich repeat receptor protein kinase EMS1"/>
    <property type="match status" value="1"/>
</dbReference>
<dbReference type="Pfam" id="PF13855">
    <property type="entry name" value="LRR_8"/>
    <property type="match status" value="2"/>
</dbReference>
<dbReference type="PANTHER" id="PTHR48063:SF90">
    <property type="entry name" value="OS11G0565920 PROTEIN"/>
    <property type="match status" value="1"/>
</dbReference>
<evidence type="ECO:0000256" key="9">
    <source>
        <dbReference type="ARBA" id="ARBA00023136"/>
    </source>
</evidence>
<dbReference type="InterPro" id="IPR046956">
    <property type="entry name" value="RLP23-like"/>
</dbReference>
<dbReference type="PANTHER" id="PTHR48063">
    <property type="entry name" value="LRR RECEPTOR-LIKE KINASE"/>
    <property type="match status" value="1"/>
</dbReference>
<keyword evidence="9 12" id="KW-0472">Membrane</keyword>
<keyword evidence="5 12" id="KW-0812">Transmembrane</keyword>
<evidence type="ECO:0000256" key="11">
    <source>
        <dbReference type="ARBA" id="ARBA00023180"/>
    </source>
</evidence>
<dbReference type="Gramene" id="ONI11713">
    <property type="protein sequence ID" value="ONI11713"/>
    <property type="gene ID" value="PRUPE_4G122100"/>
</dbReference>
<evidence type="ECO:0000259" key="14">
    <source>
        <dbReference type="Pfam" id="PF23598"/>
    </source>
</evidence>
<dbReference type="PROSITE" id="PS51450">
    <property type="entry name" value="LRR"/>
    <property type="match status" value="1"/>
</dbReference>
<dbReference type="Pfam" id="PF00560">
    <property type="entry name" value="LRR_1"/>
    <property type="match status" value="6"/>
</dbReference>
<dbReference type="Gene3D" id="3.80.10.10">
    <property type="entry name" value="Ribonuclease Inhibitor"/>
    <property type="match status" value="4"/>
</dbReference>
<comment type="similarity">
    <text evidence="2">Belongs to the RLP family.</text>
</comment>
<feature type="domain" description="Disease resistance R13L4/SHOC-2-like LRR" evidence="14">
    <location>
        <begin position="202"/>
        <end position="442"/>
    </location>
</feature>
<dbReference type="GO" id="GO:0005886">
    <property type="term" value="C:plasma membrane"/>
    <property type="evidence" value="ECO:0007669"/>
    <property type="project" value="UniProtKB-SubCell"/>
</dbReference>
<dbReference type="Pfam" id="PF08263">
    <property type="entry name" value="LRRNT_2"/>
    <property type="match status" value="1"/>
</dbReference>
<keyword evidence="4" id="KW-0433">Leucine-rich repeat</keyword>
<dbReference type="FunFam" id="3.80.10.10:FF:000095">
    <property type="entry name" value="LRR receptor-like serine/threonine-protein kinase GSO1"/>
    <property type="match status" value="1"/>
</dbReference>
<proteinExistence type="inferred from homology"/>
<dbReference type="OrthoDB" id="1060944at2759"/>
<feature type="domain" description="Leucine-rich repeat-containing N-terminal plant-type" evidence="13">
    <location>
        <begin position="50"/>
        <end position="87"/>
    </location>
</feature>
<dbReference type="FunFam" id="3.80.10.10:FF:000111">
    <property type="entry name" value="LRR receptor-like serine/threonine-protein kinase ERECTA"/>
    <property type="match status" value="1"/>
</dbReference>
<evidence type="ECO:0000256" key="2">
    <source>
        <dbReference type="ARBA" id="ARBA00009592"/>
    </source>
</evidence>
<dbReference type="SMR" id="A0A251PJF1"/>
<evidence type="ECO:0000256" key="1">
    <source>
        <dbReference type="ARBA" id="ARBA00004251"/>
    </source>
</evidence>
<keyword evidence="3" id="KW-1003">Cell membrane</keyword>
<evidence type="ECO:0000256" key="12">
    <source>
        <dbReference type="SAM" id="Phobius"/>
    </source>
</evidence>
<dbReference type="Proteomes" id="UP000006882">
    <property type="component" value="Chromosome G4"/>
</dbReference>
<dbReference type="STRING" id="3760.A0A251PJF1"/>
<comment type="subcellular location">
    <subcellularLocation>
        <location evidence="1">Cell membrane</location>
        <topology evidence="1">Single-pass type I membrane protein</topology>
    </subcellularLocation>
</comment>
<dbReference type="AlphaFoldDB" id="A0A251PJF1"/>
<gene>
    <name evidence="15" type="ORF">PRUPE_4G122100</name>
</gene>
<feature type="transmembrane region" description="Helical" evidence="12">
    <location>
        <begin position="931"/>
        <end position="955"/>
    </location>
</feature>
<dbReference type="InterPro" id="IPR055414">
    <property type="entry name" value="LRR_R13L4/SHOC2-like"/>
</dbReference>
<reference evidence="15 16" key="1">
    <citation type="journal article" date="2013" name="Nat. Genet.">
        <title>The high-quality draft genome of peach (Prunus persica) identifies unique patterns of genetic diversity, domestication and genome evolution.</title>
        <authorList>
            <consortium name="International Peach Genome Initiative"/>
            <person name="Verde I."/>
            <person name="Abbott A.G."/>
            <person name="Scalabrin S."/>
            <person name="Jung S."/>
            <person name="Shu S."/>
            <person name="Marroni F."/>
            <person name="Zhebentyayeva T."/>
            <person name="Dettori M.T."/>
            <person name="Grimwood J."/>
            <person name="Cattonaro F."/>
            <person name="Zuccolo A."/>
            <person name="Rossini L."/>
            <person name="Jenkins J."/>
            <person name="Vendramin E."/>
            <person name="Meisel L.A."/>
            <person name="Decroocq V."/>
            <person name="Sosinski B."/>
            <person name="Prochnik S."/>
            <person name="Mitros T."/>
            <person name="Policriti A."/>
            <person name="Cipriani G."/>
            <person name="Dondini L."/>
            <person name="Ficklin S."/>
            <person name="Goodstein D.M."/>
            <person name="Xuan P."/>
            <person name="Del Fabbro C."/>
            <person name="Aramini V."/>
            <person name="Copetti D."/>
            <person name="Gonzalez S."/>
            <person name="Horner D.S."/>
            <person name="Falchi R."/>
            <person name="Lucas S."/>
            <person name="Mica E."/>
            <person name="Maldonado J."/>
            <person name="Lazzari B."/>
            <person name="Bielenberg D."/>
            <person name="Pirona R."/>
            <person name="Miculan M."/>
            <person name="Barakat A."/>
            <person name="Testolin R."/>
            <person name="Stella A."/>
            <person name="Tartarini S."/>
            <person name="Tonutti P."/>
            <person name="Arus P."/>
            <person name="Orellana A."/>
            <person name="Wells C."/>
            <person name="Main D."/>
            <person name="Vizzotto G."/>
            <person name="Silva H."/>
            <person name="Salamini F."/>
            <person name="Schmutz J."/>
            <person name="Morgante M."/>
            <person name="Rokhsar D.S."/>
        </authorList>
    </citation>
    <scope>NUCLEOTIDE SEQUENCE [LARGE SCALE GENOMIC DNA]</scope>
    <source>
        <strain evidence="16">cv. Nemared</strain>
    </source>
</reference>
<evidence type="ECO:0000256" key="3">
    <source>
        <dbReference type="ARBA" id="ARBA00022475"/>
    </source>
</evidence>
<evidence type="ECO:0000256" key="8">
    <source>
        <dbReference type="ARBA" id="ARBA00022989"/>
    </source>
</evidence>
<keyword evidence="11" id="KW-0325">Glycoprotein</keyword>
<keyword evidence="16" id="KW-1185">Reference proteome</keyword>
<evidence type="ECO:0000256" key="4">
    <source>
        <dbReference type="ARBA" id="ARBA00022614"/>
    </source>
</evidence>
<dbReference type="eggNOG" id="KOG0619">
    <property type="taxonomic scope" value="Eukaryota"/>
</dbReference>
<dbReference type="FunFam" id="3.80.10.10:FF:000649">
    <property type="entry name" value="Leucine Rich Repeat family protein"/>
    <property type="match status" value="1"/>
</dbReference>
<evidence type="ECO:0000259" key="13">
    <source>
        <dbReference type="Pfam" id="PF08263"/>
    </source>
</evidence>